<proteinExistence type="predicted"/>
<organism evidence="1 2">
    <name type="scientific">Stephania japonica</name>
    <dbReference type="NCBI Taxonomy" id="461633"/>
    <lineage>
        <taxon>Eukaryota</taxon>
        <taxon>Viridiplantae</taxon>
        <taxon>Streptophyta</taxon>
        <taxon>Embryophyta</taxon>
        <taxon>Tracheophyta</taxon>
        <taxon>Spermatophyta</taxon>
        <taxon>Magnoliopsida</taxon>
        <taxon>Ranunculales</taxon>
        <taxon>Menispermaceae</taxon>
        <taxon>Menispermoideae</taxon>
        <taxon>Cissampelideae</taxon>
        <taxon>Stephania</taxon>
    </lineage>
</organism>
<name>A0AAP0K7Y3_9MAGN</name>
<reference evidence="1 2" key="1">
    <citation type="submission" date="2024-01" db="EMBL/GenBank/DDBJ databases">
        <title>Genome assemblies of Stephania.</title>
        <authorList>
            <person name="Yang L."/>
        </authorList>
    </citation>
    <scope>NUCLEOTIDE SEQUENCE [LARGE SCALE GENOMIC DNA]</scope>
    <source>
        <strain evidence="1">QJT</strain>
        <tissue evidence="1">Leaf</tissue>
    </source>
</reference>
<evidence type="ECO:0000313" key="1">
    <source>
        <dbReference type="EMBL" id="KAK9146342.1"/>
    </source>
</evidence>
<protein>
    <submittedName>
        <fullName evidence="1">Uncharacterized protein</fullName>
    </submittedName>
</protein>
<dbReference type="EMBL" id="JBBNAE010000002">
    <property type="protein sequence ID" value="KAK9146342.1"/>
    <property type="molecule type" value="Genomic_DNA"/>
</dbReference>
<dbReference type="Proteomes" id="UP001417504">
    <property type="component" value="Unassembled WGS sequence"/>
</dbReference>
<dbReference type="AlphaFoldDB" id="A0AAP0K7Y3"/>
<accession>A0AAP0K7Y3</accession>
<gene>
    <name evidence="1" type="ORF">Sjap_006245</name>
</gene>
<keyword evidence="2" id="KW-1185">Reference proteome</keyword>
<sequence>MTMAKATKKNRQNEVKRVYNELTKSILRRFVEVGLVGGRVWESSSWCSL</sequence>
<evidence type="ECO:0000313" key="2">
    <source>
        <dbReference type="Proteomes" id="UP001417504"/>
    </source>
</evidence>
<comment type="caution">
    <text evidence="1">The sequence shown here is derived from an EMBL/GenBank/DDBJ whole genome shotgun (WGS) entry which is preliminary data.</text>
</comment>